<dbReference type="PANTHER" id="PTHR31332:SF0">
    <property type="entry name" value="7-HYDROXYMETHYL CHLOROPHYLL A REDUCTASE, CHLOROPLASTIC"/>
    <property type="match status" value="1"/>
</dbReference>
<sequence length="476" mass="53274">MSLTDLPKVPPDDPRLTPRQIGKSGLCIGCGACVARSGGSNATMRLDRYGQFKPSIPGRSTDKGLPNFAELCPFSPHARNEDEIARERFPSARYRDPMIGHFETAYVGHVREASFRADGSSGGMASWTAVELLARNMVDGVAHVVPRSDGEDDRQPLFRYRISRTVEDVRSGAKSRYYPVEMSAIIDEIRRRPGRYAVVGIPCFVKAVHLLRRQEPVLRERIAFTLGLFCGHMKSARFVESFAWQLEAGMGEVAGVDYRLKDAGRPANWYTAQLRLKDGSSRSKDWWHLVDGDWGAGYFQNSACNFCDDVVAETADISFGDAWVEPYSSDGRGTNVVVVRSPLLQRLVVDAADEGRLDLSEIDGDFVVRTQAAGFRQRREGLAFRLSWLRSGIGPNKRVAPKRSGLPARRMLVYWLRSSISAWSHRVFWLARALHMPRLYTSWASTMLALYQGLTYSRGWVGKLIDRIAGRTDTGD</sequence>
<evidence type="ECO:0000259" key="3">
    <source>
        <dbReference type="Pfam" id="PF04432"/>
    </source>
</evidence>
<feature type="domain" description="Coenzyme F420 hydrogenase/dehydrogenase beta subunit C-terminal" evidence="3">
    <location>
        <begin position="195"/>
        <end position="363"/>
    </location>
</feature>
<gene>
    <name evidence="4" type="ORF">AU381_19470</name>
</gene>
<dbReference type="RefSeq" id="WP_064243890.1">
    <property type="nucleotide sequence ID" value="NZ_LPUX01000064.1"/>
</dbReference>
<dbReference type="InterPro" id="IPR007516">
    <property type="entry name" value="Co_F420_Hydgase/DH_bsu_N"/>
</dbReference>
<dbReference type="InterPro" id="IPR007525">
    <property type="entry name" value="FrhB_FdhB_C"/>
</dbReference>
<accession>A0A178XQ33</accession>
<reference evidence="4 5" key="1">
    <citation type="journal article" date="2016" name="Int. J. Syst. Evol. Microbiol.">
        <title>Ensifer glycinis sp. nov., an novel rhizobial species associated with Glycine spp.</title>
        <authorList>
            <person name="Yan H."/>
            <person name="Yan J."/>
            <person name="Sui X.H."/>
            <person name="Wang E.T."/>
            <person name="Chen W.X."/>
            <person name="Zhang X.X."/>
            <person name="Chen W.F."/>
        </authorList>
    </citation>
    <scope>NUCLEOTIDE SEQUENCE [LARGE SCALE GENOMIC DNA]</scope>
    <source>
        <strain evidence="4 5">CCBAU 23380</strain>
    </source>
</reference>
<name>A0A178XQ33_9HYPH</name>
<dbReference type="AlphaFoldDB" id="A0A178XQ33"/>
<evidence type="ECO:0000313" key="5">
    <source>
        <dbReference type="Proteomes" id="UP000094025"/>
    </source>
</evidence>
<dbReference type="Pfam" id="PF04432">
    <property type="entry name" value="FrhB_FdhB_C"/>
    <property type="match status" value="1"/>
</dbReference>
<dbReference type="Pfam" id="PF04422">
    <property type="entry name" value="FrhB_FdhB_N"/>
    <property type="match status" value="1"/>
</dbReference>
<feature type="domain" description="Coenzyme F420 hydrogenase/dehydrogenase beta subunit N-terminal" evidence="2">
    <location>
        <begin position="106"/>
        <end position="186"/>
    </location>
</feature>
<dbReference type="InterPro" id="IPR045220">
    <property type="entry name" value="FRHB/FDHB/HCAR-like"/>
</dbReference>
<proteinExistence type="predicted"/>
<protein>
    <submittedName>
        <fullName evidence="4">Coenzyme F420 hydrogenase</fullName>
    </submittedName>
</protein>
<evidence type="ECO:0000313" key="4">
    <source>
        <dbReference type="EMBL" id="OAP36665.1"/>
    </source>
</evidence>
<evidence type="ECO:0000256" key="1">
    <source>
        <dbReference type="SAM" id="MobiDB-lite"/>
    </source>
</evidence>
<organism evidence="4 5">
    <name type="scientific">Sinorhizobium glycinis</name>
    <dbReference type="NCBI Taxonomy" id="1472378"/>
    <lineage>
        <taxon>Bacteria</taxon>
        <taxon>Pseudomonadati</taxon>
        <taxon>Pseudomonadota</taxon>
        <taxon>Alphaproteobacteria</taxon>
        <taxon>Hyphomicrobiales</taxon>
        <taxon>Rhizobiaceae</taxon>
        <taxon>Sinorhizobium/Ensifer group</taxon>
        <taxon>Sinorhizobium</taxon>
    </lineage>
</organism>
<dbReference type="GO" id="GO:0052592">
    <property type="term" value="F:oxidoreductase activity, acting on CH or CH2 groups, with an iron-sulfur protein as acceptor"/>
    <property type="evidence" value="ECO:0007669"/>
    <property type="project" value="TreeGrafter"/>
</dbReference>
<keyword evidence="5" id="KW-1185">Reference proteome</keyword>
<dbReference type="STRING" id="1472378.AU381_19470"/>
<dbReference type="EMBL" id="LPUX01000064">
    <property type="protein sequence ID" value="OAP36665.1"/>
    <property type="molecule type" value="Genomic_DNA"/>
</dbReference>
<feature type="region of interest" description="Disordered" evidence="1">
    <location>
        <begin position="1"/>
        <end position="20"/>
    </location>
</feature>
<dbReference type="Proteomes" id="UP000094025">
    <property type="component" value="Unassembled WGS sequence"/>
</dbReference>
<evidence type="ECO:0000259" key="2">
    <source>
        <dbReference type="Pfam" id="PF04422"/>
    </source>
</evidence>
<dbReference type="PANTHER" id="PTHR31332">
    <property type="entry name" value="7-HYDROXYMETHYL CHLOROPHYLL A REDUCTASE, CHLOROPLASTIC"/>
    <property type="match status" value="1"/>
</dbReference>
<comment type="caution">
    <text evidence="4">The sequence shown here is derived from an EMBL/GenBank/DDBJ whole genome shotgun (WGS) entry which is preliminary data.</text>
</comment>